<evidence type="ECO:0000313" key="1">
    <source>
        <dbReference type="EMBL" id="KAH7861736.1"/>
    </source>
</evidence>
<protein>
    <submittedName>
        <fullName evidence="1">Uncharacterized protein</fullName>
    </submittedName>
</protein>
<reference evidence="1 2" key="1">
    <citation type="journal article" date="2021" name="Hortic Res">
        <title>High-quality reference genome and annotation aids understanding of berry development for evergreen blueberry (Vaccinium darrowii).</title>
        <authorList>
            <person name="Yu J."/>
            <person name="Hulse-Kemp A.M."/>
            <person name="Babiker E."/>
            <person name="Staton M."/>
        </authorList>
    </citation>
    <scope>NUCLEOTIDE SEQUENCE [LARGE SCALE GENOMIC DNA]</scope>
    <source>
        <strain evidence="2">cv. NJ 8807/NJ 8810</strain>
        <tissue evidence="1">Young leaf</tissue>
    </source>
</reference>
<dbReference type="Proteomes" id="UP000828048">
    <property type="component" value="Chromosome 4"/>
</dbReference>
<dbReference type="EMBL" id="CM037154">
    <property type="protein sequence ID" value="KAH7861736.1"/>
    <property type="molecule type" value="Genomic_DNA"/>
</dbReference>
<gene>
    <name evidence="1" type="ORF">Vadar_030077</name>
</gene>
<evidence type="ECO:0000313" key="2">
    <source>
        <dbReference type="Proteomes" id="UP000828048"/>
    </source>
</evidence>
<proteinExistence type="predicted"/>
<sequence length="78" mass="8721">MGTKEAVAEGHFSSSDPNAHVHHIPIGPNAMRLWVDAEMKHERVYLWRPTGDMTYIDEALGSTVAWPTDKVIFTSSPE</sequence>
<organism evidence="1 2">
    <name type="scientific">Vaccinium darrowii</name>
    <dbReference type="NCBI Taxonomy" id="229202"/>
    <lineage>
        <taxon>Eukaryota</taxon>
        <taxon>Viridiplantae</taxon>
        <taxon>Streptophyta</taxon>
        <taxon>Embryophyta</taxon>
        <taxon>Tracheophyta</taxon>
        <taxon>Spermatophyta</taxon>
        <taxon>Magnoliopsida</taxon>
        <taxon>eudicotyledons</taxon>
        <taxon>Gunneridae</taxon>
        <taxon>Pentapetalae</taxon>
        <taxon>asterids</taxon>
        <taxon>Ericales</taxon>
        <taxon>Ericaceae</taxon>
        <taxon>Vaccinioideae</taxon>
        <taxon>Vaccinieae</taxon>
        <taxon>Vaccinium</taxon>
    </lineage>
</organism>
<keyword evidence="2" id="KW-1185">Reference proteome</keyword>
<comment type="caution">
    <text evidence="1">The sequence shown here is derived from an EMBL/GenBank/DDBJ whole genome shotgun (WGS) entry which is preliminary data.</text>
</comment>
<name>A0ACB7Z8J9_9ERIC</name>
<accession>A0ACB7Z8J9</accession>